<sequence length="623" mass="69095">MSFSPSFFNDMKGLILQKLPLLLFVFFIGLQAFAQSGDVTYRPAQSSSLIDVTMKHERFFNKWFDSQNVGVVISNRTNDKLFVKLRFSAHLTCGKSRSQSIGAIAGDGILLMPQETIGQNGYSEIKYTSLNAAFGVPTDCRPAQNSKETNISILSSVDYQLISIENYSDRDRKVAVEQTRKKQEQDQITKLQEENESYQNGTQFLIDQLPANEKPPFQARLSVIERMSTQSQKNEYDKLQKELSGKSRQLQANRTAQRAQQSSLQGNTDGYKSVSSGNSSVRTGSSGPVPSLTSNRRIGSAAGVATPGGLDRSALPVLAMDKEGNHYVKDVNNDYHQVTAQQYQAIKQQTANSNAAANAAAKKAAADAALAELERNRVAAEMKNQQQKEELNRIVGGLTTMATDIINNERALREQREENNRRSAEEKAVLDKANNEKGDLILKFYLSDANYGNEEAIAKVSEAYQLKNLEEVRIKFLLETANNKNSFVATTLLLNHYSDIMKKQKAIAKGNRSSGIGNAIWTAVFAGGVVASSHYAGVAYDEGFKETENLLTGALIFSVGFGLFTCYKSIEGFARSNYRRFDDYGAAKNMYDQLEKRRNPSLSFAPDFNLRNKSLGLAARLRF</sequence>
<feature type="coiled-coil region" evidence="1">
    <location>
        <begin position="356"/>
        <end position="390"/>
    </location>
</feature>
<keyword evidence="3" id="KW-0812">Transmembrane</keyword>
<evidence type="ECO:0000313" key="4">
    <source>
        <dbReference type="EMBL" id="TDE17097.1"/>
    </source>
</evidence>
<feature type="region of interest" description="Disordered" evidence="2">
    <location>
        <begin position="228"/>
        <end position="305"/>
    </location>
</feature>
<dbReference type="RefSeq" id="WP_131956861.1">
    <property type="nucleotide sequence ID" value="NZ_SMFL01000002.1"/>
</dbReference>
<accession>A0A4R5DTJ8</accession>
<keyword evidence="3" id="KW-0472">Membrane</keyword>
<evidence type="ECO:0000313" key="5">
    <source>
        <dbReference type="Proteomes" id="UP000294850"/>
    </source>
</evidence>
<dbReference type="Proteomes" id="UP000294850">
    <property type="component" value="Unassembled WGS sequence"/>
</dbReference>
<feature type="compositionally biased region" description="Polar residues" evidence="2">
    <location>
        <begin position="246"/>
        <end position="270"/>
    </location>
</feature>
<gene>
    <name evidence="4" type="ORF">E0F88_04130</name>
</gene>
<feature type="coiled-coil region" evidence="1">
    <location>
        <begin position="174"/>
        <end position="201"/>
    </location>
</feature>
<evidence type="ECO:0000256" key="2">
    <source>
        <dbReference type="SAM" id="MobiDB-lite"/>
    </source>
</evidence>
<keyword evidence="5" id="KW-1185">Reference proteome</keyword>
<dbReference type="EMBL" id="SMFL01000002">
    <property type="protein sequence ID" value="TDE17097.1"/>
    <property type="molecule type" value="Genomic_DNA"/>
</dbReference>
<keyword evidence="1" id="KW-0175">Coiled coil</keyword>
<organism evidence="4 5">
    <name type="scientific">Dyadobacter psychrotolerans</name>
    <dbReference type="NCBI Taxonomy" id="2541721"/>
    <lineage>
        <taxon>Bacteria</taxon>
        <taxon>Pseudomonadati</taxon>
        <taxon>Bacteroidota</taxon>
        <taxon>Cytophagia</taxon>
        <taxon>Cytophagales</taxon>
        <taxon>Spirosomataceae</taxon>
        <taxon>Dyadobacter</taxon>
    </lineage>
</organism>
<name>A0A4R5DTJ8_9BACT</name>
<evidence type="ECO:0000256" key="3">
    <source>
        <dbReference type="SAM" id="Phobius"/>
    </source>
</evidence>
<feature type="compositionally biased region" description="Low complexity" evidence="2">
    <location>
        <begin position="273"/>
        <end position="287"/>
    </location>
</feature>
<keyword evidence="3" id="KW-1133">Transmembrane helix</keyword>
<protein>
    <submittedName>
        <fullName evidence="4">Uncharacterized protein</fullName>
    </submittedName>
</protein>
<comment type="caution">
    <text evidence="4">The sequence shown here is derived from an EMBL/GenBank/DDBJ whole genome shotgun (WGS) entry which is preliminary data.</text>
</comment>
<evidence type="ECO:0000256" key="1">
    <source>
        <dbReference type="SAM" id="Coils"/>
    </source>
</evidence>
<proteinExistence type="predicted"/>
<feature type="compositionally biased region" description="Basic and acidic residues" evidence="2">
    <location>
        <begin position="234"/>
        <end position="245"/>
    </location>
</feature>
<reference evidence="4 5" key="1">
    <citation type="submission" date="2019-03" db="EMBL/GenBank/DDBJ databases">
        <title>Dyadobacter AR-3-6 sp. nov., isolated from arctic soil.</title>
        <authorList>
            <person name="Chaudhary D.K."/>
        </authorList>
    </citation>
    <scope>NUCLEOTIDE SEQUENCE [LARGE SCALE GENOMIC DNA]</scope>
    <source>
        <strain evidence="4 5">AR-3-6</strain>
    </source>
</reference>
<dbReference type="AlphaFoldDB" id="A0A4R5DTJ8"/>
<feature type="transmembrane region" description="Helical" evidence="3">
    <location>
        <begin position="550"/>
        <end position="570"/>
    </location>
</feature>